<keyword evidence="14" id="KW-1185">Reference proteome</keyword>
<dbReference type="Pfam" id="PF03083">
    <property type="entry name" value="MtN3_slv"/>
    <property type="match status" value="2"/>
</dbReference>
<keyword evidence="8" id="KW-0677">Repeat</keyword>
<evidence type="ECO:0000256" key="7">
    <source>
        <dbReference type="ARBA" id="ARBA00022692"/>
    </source>
</evidence>
<keyword evidence="11 12" id="KW-0472">Membrane</keyword>
<comment type="caution">
    <text evidence="13">The sequence shown here is derived from an EMBL/GenBank/DDBJ whole genome shotgun (WGS) entry which is preliminary data.</text>
</comment>
<feature type="transmembrane region" description="Helical" evidence="12">
    <location>
        <begin position="21"/>
        <end position="38"/>
    </location>
</feature>
<evidence type="ECO:0000256" key="10">
    <source>
        <dbReference type="ARBA" id="ARBA00023034"/>
    </source>
</evidence>
<evidence type="ECO:0000313" key="14">
    <source>
        <dbReference type="Proteomes" id="UP000634136"/>
    </source>
</evidence>
<dbReference type="EMBL" id="JAAIUW010000003">
    <property type="protein sequence ID" value="KAF7838975.1"/>
    <property type="molecule type" value="Genomic_DNA"/>
</dbReference>
<dbReference type="OrthoDB" id="409725at2759"/>
<evidence type="ECO:0000256" key="5">
    <source>
        <dbReference type="ARBA" id="ARBA00022475"/>
    </source>
</evidence>
<feature type="transmembrane region" description="Helical" evidence="12">
    <location>
        <begin position="150"/>
        <end position="170"/>
    </location>
</feature>
<dbReference type="InterPro" id="IPR036812">
    <property type="entry name" value="NAD(P)_OxRdtase_dom_sf"/>
</dbReference>
<evidence type="ECO:0000256" key="8">
    <source>
        <dbReference type="ARBA" id="ARBA00022737"/>
    </source>
</evidence>
<keyword evidence="6 12" id="KW-0762">Sugar transport</keyword>
<accession>A0A834X6Q8</accession>
<keyword evidence="10" id="KW-0333">Golgi apparatus</keyword>
<comment type="subcellular location">
    <subcellularLocation>
        <location evidence="1">Cell membrane</location>
        <topology evidence="1">Multi-pass membrane protein</topology>
    </subcellularLocation>
    <subcellularLocation>
        <location evidence="2">Golgi apparatus membrane</location>
        <topology evidence="2">Multi-pass membrane protein</topology>
    </subcellularLocation>
</comment>
<feature type="transmembrane region" description="Helical" evidence="12">
    <location>
        <begin position="79"/>
        <end position="101"/>
    </location>
</feature>
<dbReference type="FunFam" id="1.20.1280.290:FF:000004">
    <property type="entry name" value="Sugar transporter SWEET"/>
    <property type="match status" value="1"/>
</dbReference>
<proteinExistence type="inferred from homology"/>
<dbReference type="AlphaFoldDB" id="A0A834X6Q8"/>
<evidence type="ECO:0000313" key="13">
    <source>
        <dbReference type="EMBL" id="KAF7838975.1"/>
    </source>
</evidence>
<evidence type="ECO:0000256" key="9">
    <source>
        <dbReference type="ARBA" id="ARBA00022989"/>
    </source>
</evidence>
<sequence>MGRPTFYRIWKKKTTEEFQSLPYLVALFSSMLWLYYAMMKTDAMLLITINGFGCVVEIIYIIIYITYAPKEARKLTIKLMALMNVASFGLIMLVTHFAIHGSLRVQVLGWAQVIRTRSVEFMPFNLSFFLTLSAVLWFAYGLFLKDICIALPNVVGFVLGIVQMVLYAVYRNGSKKGEATTKDEEKNQVALEPPMKNAVMMHQLGCSENEAEVGEALAEAFKTGLVKKLQLDYLDLYLVHFPVATRHTGDIGMIVSKSELTSISTLSKFNFAG</sequence>
<dbReference type="FunFam" id="1.20.1280.290:FF:000001">
    <property type="entry name" value="Bidirectional sugar transporter SWEET"/>
    <property type="match status" value="1"/>
</dbReference>
<comment type="similarity">
    <text evidence="3 12">Belongs to the SWEET sugar transporter family.</text>
</comment>
<dbReference type="GO" id="GO:0051119">
    <property type="term" value="F:sugar transmembrane transporter activity"/>
    <property type="evidence" value="ECO:0007669"/>
    <property type="project" value="InterPro"/>
</dbReference>
<dbReference type="SUPFAM" id="SSF51430">
    <property type="entry name" value="NAD(P)-linked oxidoreductase"/>
    <property type="match status" value="1"/>
</dbReference>
<dbReference type="InterPro" id="IPR004316">
    <property type="entry name" value="SWEET_rpt"/>
</dbReference>
<dbReference type="PANTHER" id="PTHR10791:SF222">
    <property type="entry name" value="BIDIRECTIONAL SUGAR TRANSPORTER SWEET15"/>
    <property type="match status" value="1"/>
</dbReference>
<dbReference type="PANTHER" id="PTHR10791">
    <property type="entry name" value="RAG1-ACTIVATING PROTEIN 1"/>
    <property type="match status" value="1"/>
</dbReference>
<evidence type="ECO:0000256" key="2">
    <source>
        <dbReference type="ARBA" id="ARBA00004653"/>
    </source>
</evidence>
<reference evidence="13" key="1">
    <citation type="submission" date="2020-09" db="EMBL/GenBank/DDBJ databases">
        <title>Genome-Enabled Discovery of Anthraquinone Biosynthesis in Senna tora.</title>
        <authorList>
            <person name="Kang S.-H."/>
            <person name="Pandey R.P."/>
            <person name="Lee C.-M."/>
            <person name="Sim J.-S."/>
            <person name="Jeong J.-T."/>
            <person name="Choi B.-S."/>
            <person name="Jung M."/>
            <person name="Ginzburg D."/>
            <person name="Zhao K."/>
            <person name="Won S.Y."/>
            <person name="Oh T.-J."/>
            <person name="Yu Y."/>
            <person name="Kim N.-H."/>
            <person name="Lee O.R."/>
            <person name="Lee T.-H."/>
            <person name="Bashyal P."/>
            <person name="Kim T.-S."/>
            <person name="Lee W.-H."/>
            <person name="Kawkins C."/>
            <person name="Kim C.-K."/>
            <person name="Kim J.S."/>
            <person name="Ahn B.O."/>
            <person name="Rhee S.Y."/>
            <person name="Sohng J.K."/>
        </authorList>
    </citation>
    <scope>NUCLEOTIDE SEQUENCE</scope>
    <source>
        <tissue evidence="13">Leaf</tissue>
    </source>
</reference>
<evidence type="ECO:0000256" key="6">
    <source>
        <dbReference type="ARBA" id="ARBA00022597"/>
    </source>
</evidence>
<keyword evidence="7 12" id="KW-0812">Transmembrane</keyword>
<dbReference type="Gene3D" id="1.20.1280.290">
    <property type="match status" value="2"/>
</dbReference>
<dbReference type="GO" id="GO:0005886">
    <property type="term" value="C:plasma membrane"/>
    <property type="evidence" value="ECO:0007669"/>
    <property type="project" value="UniProtKB-SubCell"/>
</dbReference>
<evidence type="ECO:0000256" key="1">
    <source>
        <dbReference type="ARBA" id="ARBA00004651"/>
    </source>
</evidence>
<keyword evidence="5" id="KW-1003">Cell membrane</keyword>
<evidence type="ECO:0000256" key="4">
    <source>
        <dbReference type="ARBA" id="ARBA00022448"/>
    </source>
</evidence>
<dbReference type="InterPro" id="IPR047664">
    <property type="entry name" value="SWEET"/>
</dbReference>
<dbReference type="Proteomes" id="UP000634136">
    <property type="component" value="Unassembled WGS sequence"/>
</dbReference>
<comment type="caution">
    <text evidence="12">Lacks conserved residue(s) required for the propagation of feature annotation.</text>
</comment>
<evidence type="ECO:0000256" key="3">
    <source>
        <dbReference type="ARBA" id="ARBA00007809"/>
    </source>
</evidence>
<feature type="transmembrane region" description="Helical" evidence="12">
    <location>
        <begin position="121"/>
        <end position="143"/>
    </location>
</feature>
<keyword evidence="9 12" id="KW-1133">Transmembrane helix</keyword>
<feature type="transmembrane region" description="Helical" evidence="12">
    <location>
        <begin position="44"/>
        <end position="67"/>
    </location>
</feature>
<protein>
    <recommendedName>
        <fullName evidence="12">Bidirectional sugar transporter SWEET</fullName>
    </recommendedName>
</protein>
<evidence type="ECO:0000256" key="12">
    <source>
        <dbReference type="RuleBase" id="RU910715"/>
    </source>
</evidence>
<keyword evidence="4 12" id="KW-0813">Transport</keyword>
<gene>
    <name evidence="13" type="ORF">G2W53_007457</name>
</gene>
<name>A0A834X6Q8_9FABA</name>
<dbReference type="GO" id="GO:0000139">
    <property type="term" value="C:Golgi membrane"/>
    <property type="evidence" value="ECO:0007669"/>
    <property type="project" value="UniProtKB-SubCell"/>
</dbReference>
<evidence type="ECO:0000256" key="11">
    <source>
        <dbReference type="ARBA" id="ARBA00023136"/>
    </source>
</evidence>
<organism evidence="13 14">
    <name type="scientific">Senna tora</name>
    <dbReference type="NCBI Taxonomy" id="362788"/>
    <lineage>
        <taxon>Eukaryota</taxon>
        <taxon>Viridiplantae</taxon>
        <taxon>Streptophyta</taxon>
        <taxon>Embryophyta</taxon>
        <taxon>Tracheophyta</taxon>
        <taxon>Spermatophyta</taxon>
        <taxon>Magnoliopsida</taxon>
        <taxon>eudicotyledons</taxon>
        <taxon>Gunneridae</taxon>
        <taxon>Pentapetalae</taxon>
        <taxon>rosids</taxon>
        <taxon>fabids</taxon>
        <taxon>Fabales</taxon>
        <taxon>Fabaceae</taxon>
        <taxon>Caesalpinioideae</taxon>
        <taxon>Cassia clade</taxon>
        <taxon>Senna</taxon>
    </lineage>
</organism>
<comment type="function">
    <text evidence="12">Mediates both low-affinity uptake and efflux of sugar across the membrane.</text>
</comment>